<reference evidence="18" key="2">
    <citation type="submission" date="2025-09" db="UniProtKB">
        <authorList>
            <consortium name="Ensembl"/>
        </authorList>
    </citation>
    <scope>IDENTIFICATION</scope>
</reference>
<dbReference type="PANTHER" id="PTHR12953">
    <property type="entry name" value="MEMBRANE PROTEIN CH1 RELATED"/>
    <property type="match status" value="1"/>
</dbReference>
<evidence type="ECO:0000256" key="8">
    <source>
        <dbReference type="ARBA" id="ARBA00023054"/>
    </source>
</evidence>
<evidence type="ECO:0000256" key="13">
    <source>
        <dbReference type="ARBA" id="ARBA00067685"/>
    </source>
</evidence>
<dbReference type="FunFam" id="2.60.120.260:FF:000024">
    <property type="entry name" value="SUN domain containing ossification factor"/>
    <property type="match status" value="1"/>
</dbReference>
<evidence type="ECO:0000256" key="7">
    <source>
        <dbReference type="ARBA" id="ARBA00022989"/>
    </source>
</evidence>
<dbReference type="Gene3D" id="2.60.120.260">
    <property type="entry name" value="Galactose-binding domain-like"/>
    <property type="match status" value="1"/>
</dbReference>
<sequence>AFSYRTVCEIILALSAEKRCQPTKQSFWKLTSLCTSGGVLEMCLYKRESMGFLVVGFGFFFKPQKFVFSLLVLKNIHKWWLALLQKDYKKTGEIDPTSVITPKDPGDIPTFDEWKKKVMEVEKEKSQSMHPSAVGGQHSTKKVQKNRNNYASVECGAKILAANPEAKSTSAILMENMDLYMLNPCSTKIWFVIELCEPVQVKQLDIANHELFSSTPKDFLVSISDRYPTNKWIKLGTFHARDERNVQSFPLDEQMYAKYVKVELISHFGSEHFCPLSLIRVFGTSMVEEYEEIADSQYQSERQELFDEDYDYLLDYNTGEEKSSKNLLGSATNAILSMVNIAANMLGAKTEELSEAEGIFFKIKSILESFNFSLLVTTDIPQIDKEQLIVDLTKESPIVQLVQEYEEDTTQSTVTLLPSDDQEEEALAWFELETEKYCYDMATVCCISTFSEYLFKWCSVAVAMHRQRSKTEGKQGQGYSADVQQPQAVLTESIHMSIDEPLPEQLDSKVERPSGSAVAVDFSSVVHEEMSNKTTDSIELEPSHPQTVSQSILLEVTSEVKPLPTTDMVLEPAKEDADLVAPRVTPQVDIPEISAETEKAESSVVEENYVASETSAATEVKEMSTRETIATPVILKPAETVVQPEYTVGMLGSDAGEGKESTPEVQKPVLPPVEPSVSAETKEDDQASEEALMAIPVAGGPQRTATDFYAELQNSTDLGYANGNLVHGSNQKESVFMRLNNRIKALEVNMSLSSRYLEELSQRYRKQMEEMQKAFNKTIIKLQNTSRIAEEQDQRQTEAIQLLQAQLTNMTQLVSNLSTTVAELKCEVSDRQTYLVISLVLCVILGLVLCVQRCRSTSQFCEDYLSKIPKSNHYPSPKRCFSSYDDMNLKRRTSLPLVRSQSFQLAGKEVDPEDLYIVEPLKFSPEKKKKRCKYKSEKIETIKPATEPLHPIANGEIKGRKPFTNQRDFSNIGEVYHSSYKGPPSEGSSETSSQSEESYFCGISACTSLCNGQTQKTKTEKRAIKRRRSKVSDQGKLIKTLIQTKSGSMPSLHDIIKGNKDITVGTLGVTAVSGHI</sequence>
<dbReference type="Pfam" id="PF07738">
    <property type="entry name" value="Sad1_UNC"/>
    <property type="match status" value="1"/>
</dbReference>
<dbReference type="InterPro" id="IPR012919">
    <property type="entry name" value="SUN_dom"/>
</dbReference>
<evidence type="ECO:0000256" key="6">
    <source>
        <dbReference type="ARBA" id="ARBA00022855"/>
    </source>
</evidence>
<keyword evidence="19" id="KW-1185">Reference proteome</keyword>
<keyword evidence="5" id="KW-0256">Endoplasmic reticulum</keyword>
<evidence type="ECO:0000313" key="19">
    <source>
        <dbReference type="Proteomes" id="UP000694541"/>
    </source>
</evidence>
<protein>
    <recommendedName>
        <fullName evidence="13">SUN domain-containing ossification factor</fullName>
    </recommendedName>
    <alternativeName>
        <fullName evidence="15">Membrane protein CH1</fullName>
    </alternativeName>
    <alternativeName>
        <fullName evidence="14">SUN-like protein 1</fullName>
    </alternativeName>
</protein>
<evidence type="ECO:0000313" key="18">
    <source>
        <dbReference type="Ensembl" id="ENSANIP00000021700.1"/>
    </source>
</evidence>
<keyword evidence="9" id="KW-0472">Membrane</keyword>
<evidence type="ECO:0000256" key="9">
    <source>
        <dbReference type="ARBA" id="ARBA00023136"/>
    </source>
</evidence>
<evidence type="ECO:0000256" key="15">
    <source>
        <dbReference type="ARBA" id="ARBA00081911"/>
    </source>
</evidence>
<dbReference type="GO" id="GO:0030867">
    <property type="term" value="C:rough endoplasmic reticulum membrane"/>
    <property type="evidence" value="ECO:0007669"/>
    <property type="project" value="UniProtKB-SubCell"/>
</dbReference>
<evidence type="ECO:0000256" key="4">
    <source>
        <dbReference type="ARBA" id="ARBA00022729"/>
    </source>
</evidence>
<evidence type="ECO:0000256" key="11">
    <source>
        <dbReference type="ARBA" id="ARBA00034697"/>
    </source>
</evidence>
<evidence type="ECO:0000256" key="12">
    <source>
        <dbReference type="ARBA" id="ARBA00055064"/>
    </source>
</evidence>
<comment type="subcellular location">
    <subcellularLocation>
        <location evidence="11">Rough endoplasmic reticulum membrane</location>
        <topology evidence="11">Single-pass type I membrane protein</topology>
    </subcellularLocation>
</comment>
<dbReference type="PANTHER" id="PTHR12953:SF0">
    <property type="entry name" value="SUN DOMAIN-CONTAINING OSSIFICATION FACTOR"/>
    <property type="match status" value="1"/>
</dbReference>
<proteinExistence type="predicted"/>
<dbReference type="GO" id="GO:0001503">
    <property type="term" value="P:ossification"/>
    <property type="evidence" value="ECO:0007669"/>
    <property type="project" value="UniProtKB-KW"/>
</dbReference>
<evidence type="ECO:0000256" key="16">
    <source>
        <dbReference type="SAM" id="MobiDB-lite"/>
    </source>
</evidence>
<keyword evidence="1" id="KW-0217">Developmental protein</keyword>
<feature type="compositionally biased region" description="Low complexity" evidence="16">
    <location>
        <begin position="985"/>
        <end position="994"/>
    </location>
</feature>
<feature type="region of interest" description="Disordered" evidence="16">
    <location>
        <begin position="975"/>
        <end position="994"/>
    </location>
</feature>
<feature type="domain" description="SUN" evidence="17">
    <location>
        <begin position="124"/>
        <end position="286"/>
    </location>
</feature>
<evidence type="ECO:0000256" key="2">
    <source>
        <dbReference type="ARBA" id="ARBA00022553"/>
    </source>
</evidence>
<dbReference type="GO" id="GO:0034975">
    <property type="term" value="P:protein folding in endoplasmic reticulum"/>
    <property type="evidence" value="ECO:0007669"/>
    <property type="project" value="TreeGrafter"/>
</dbReference>
<keyword evidence="4" id="KW-0732">Signal</keyword>
<evidence type="ECO:0000256" key="5">
    <source>
        <dbReference type="ARBA" id="ARBA00022824"/>
    </source>
</evidence>
<organism evidence="18 19">
    <name type="scientific">Accipiter nisus</name>
    <name type="common">Eurasian sparrowhawk</name>
    <dbReference type="NCBI Taxonomy" id="211598"/>
    <lineage>
        <taxon>Eukaryota</taxon>
        <taxon>Metazoa</taxon>
        <taxon>Chordata</taxon>
        <taxon>Craniata</taxon>
        <taxon>Vertebrata</taxon>
        <taxon>Euteleostomi</taxon>
        <taxon>Archelosauria</taxon>
        <taxon>Archosauria</taxon>
        <taxon>Dinosauria</taxon>
        <taxon>Saurischia</taxon>
        <taxon>Theropoda</taxon>
        <taxon>Coelurosauria</taxon>
        <taxon>Aves</taxon>
        <taxon>Neognathae</taxon>
        <taxon>Neoaves</taxon>
        <taxon>Telluraves</taxon>
        <taxon>Accipitrimorphae</taxon>
        <taxon>Accipitriformes</taxon>
        <taxon>Accipitridae</taxon>
        <taxon>Accipitrinae</taxon>
        <taxon>Accipiter</taxon>
    </lineage>
</organism>
<evidence type="ECO:0000256" key="10">
    <source>
        <dbReference type="ARBA" id="ARBA00023180"/>
    </source>
</evidence>
<keyword evidence="8" id="KW-0175">Coiled coil</keyword>
<keyword evidence="7" id="KW-1133">Transmembrane helix</keyword>
<dbReference type="Proteomes" id="UP000694541">
    <property type="component" value="Unplaced"/>
</dbReference>
<dbReference type="PROSITE" id="PS51469">
    <property type="entry name" value="SUN"/>
    <property type="match status" value="1"/>
</dbReference>
<evidence type="ECO:0000256" key="3">
    <source>
        <dbReference type="ARBA" id="ARBA00022692"/>
    </source>
</evidence>
<dbReference type="GO" id="GO:0046850">
    <property type="term" value="P:regulation of bone remodeling"/>
    <property type="evidence" value="ECO:0007669"/>
    <property type="project" value="TreeGrafter"/>
</dbReference>
<dbReference type="Ensembl" id="ENSANIT00000022416.1">
    <property type="protein sequence ID" value="ENSANIP00000021700.1"/>
    <property type="gene ID" value="ENSANIG00000013244.1"/>
</dbReference>
<dbReference type="SUPFAM" id="SSF49785">
    <property type="entry name" value="Galactose-binding domain-like"/>
    <property type="match status" value="1"/>
</dbReference>
<evidence type="ECO:0000259" key="17">
    <source>
        <dbReference type="PROSITE" id="PS51469"/>
    </source>
</evidence>
<keyword evidence="10" id="KW-0325">Glycoprotein</keyword>
<accession>A0A8B9NGR7</accession>
<evidence type="ECO:0000256" key="14">
    <source>
        <dbReference type="ARBA" id="ARBA00075366"/>
    </source>
</evidence>
<feature type="region of interest" description="Disordered" evidence="16">
    <location>
        <begin position="653"/>
        <end position="682"/>
    </location>
</feature>
<keyword evidence="2" id="KW-0597">Phosphoprotein</keyword>
<name>A0A8B9NGR7_9AVES</name>
<dbReference type="InterPro" id="IPR045120">
    <property type="entry name" value="Suco/Slp1-like"/>
</dbReference>
<dbReference type="AlphaFoldDB" id="A0A8B9NGR7"/>
<evidence type="ECO:0000256" key="1">
    <source>
        <dbReference type="ARBA" id="ARBA00022473"/>
    </source>
</evidence>
<dbReference type="InterPro" id="IPR008979">
    <property type="entry name" value="Galactose-bd-like_sf"/>
</dbReference>
<keyword evidence="3" id="KW-0812">Transmembrane</keyword>
<keyword evidence="6" id="KW-0892">Osteogenesis</keyword>
<comment type="function">
    <text evidence="12">Required for bone modeling during late embryogenesis. Regulates type I collagen synthesis in osteoblasts during their postnatal maturation.</text>
</comment>
<reference evidence="18" key="1">
    <citation type="submission" date="2025-08" db="UniProtKB">
        <authorList>
            <consortium name="Ensembl"/>
        </authorList>
    </citation>
    <scope>IDENTIFICATION</scope>
</reference>